<keyword evidence="5" id="KW-1185">Reference proteome</keyword>
<dbReference type="PANTHER" id="PTHR43649:SF17">
    <property type="entry name" value="ABC TRANSPORTER SOLUTE BINDING PROTEIN-SUGAR TRANSPORT"/>
    <property type="match status" value="1"/>
</dbReference>
<feature type="compositionally biased region" description="Gly residues" evidence="1">
    <location>
        <begin position="36"/>
        <end position="47"/>
    </location>
</feature>
<dbReference type="AlphaFoldDB" id="A0A5S5CJJ3"/>
<proteinExistence type="predicted"/>
<feature type="domain" description="DUF3502" evidence="3">
    <location>
        <begin position="465"/>
        <end position="531"/>
    </location>
</feature>
<dbReference type="InterPro" id="IPR050490">
    <property type="entry name" value="Bact_solute-bd_prot1"/>
</dbReference>
<dbReference type="InterPro" id="IPR022627">
    <property type="entry name" value="DUF3502"/>
</dbReference>
<dbReference type="SUPFAM" id="SSF53850">
    <property type="entry name" value="Periplasmic binding protein-like II"/>
    <property type="match status" value="1"/>
</dbReference>
<evidence type="ECO:0000259" key="3">
    <source>
        <dbReference type="Pfam" id="PF12010"/>
    </source>
</evidence>
<feature type="region of interest" description="Disordered" evidence="1">
    <location>
        <begin position="36"/>
        <end position="72"/>
    </location>
</feature>
<gene>
    <name evidence="4" type="ORF">BCM02_101983</name>
</gene>
<protein>
    <submittedName>
        <fullName evidence="4">Putative aldouronate transport system substrate-binding protein</fullName>
    </submittedName>
</protein>
<dbReference type="EMBL" id="VNHS01000001">
    <property type="protein sequence ID" value="TYP79862.1"/>
    <property type="molecule type" value="Genomic_DNA"/>
</dbReference>
<comment type="caution">
    <text evidence="4">The sequence shown here is derived from an EMBL/GenBank/DDBJ whole genome shotgun (WGS) entry which is preliminary data.</text>
</comment>
<name>A0A5S5CJJ3_9BACL</name>
<dbReference type="Gene3D" id="3.40.190.10">
    <property type="entry name" value="Periplasmic binding protein-like II"/>
    <property type="match status" value="1"/>
</dbReference>
<feature type="chain" id="PRO_5024465092" evidence="2">
    <location>
        <begin position="30"/>
        <end position="535"/>
    </location>
</feature>
<sequence>MSRTRTKGMLRGIVILTLLALLAACSNNAGGGNNGGNNGGANSGNTGGNKATNTANTGKSDQNGGEKPDAGASDQLKEAKLTFYYPSNPAGGDQPLVQDEINTYLKEKINATVELKPLSFDEYDTKLNAMMAAGESFDLAWSSRYWLLPYQSNVDKGAFLELTDEMIAKYAPEARANIPDKFWPDMKAVDGKVYAFPIYQVAAKTKSLVIQKRFIDKYNLDVSTIKTYKDIEPFLKTLKENEKGIVPFGMAQNSWGIYVDRDIVGGDGLAVSYAKNDPTFTGISELEQLDRRKEYYATMRSWFKAGYINGDAPILKNINDLKAKGTVAVGIEFTSKPGGEVDEMNVNGGNEVVYVPISDSYFTGISGAMHVISKTSKNPERTLMLINLLNTDKYLYNLICNGIEGKHYAKKDDMYIEPIKDSGYAPNVDWVFGNQFNAYLKPGQTPDVWARTVALNDNAVVSESYGFSLNQESIKSEIANVQAAKEEFQLALETGAVDPEKQLPKFIDKLKASGQEKIDAEADKQWKAFLAAKGK</sequence>
<evidence type="ECO:0000256" key="1">
    <source>
        <dbReference type="SAM" id="MobiDB-lite"/>
    </source>
</evidence>
<dbReference type="PANTHER" id="PTHR43649">
    <property type="entry name" value="ARABINOSE-BINDING PROTEIN-RELATED"/>
    <property type="match status" value="1"/>
</dbReference>
<evidence type="ECO:0000256" key="2">
    <source>
        <dbReference type="SAM" id="SignalP"/>
    </source>
</evidence>
<dbReference type="Pfam" id="PF12010">
    <property type="entry name" value="DUF3502"/>
    <property type="match status" value="1"/>
</dbReference>
<evidence type="ECO:0000313" key="5">
    <source>
        <dbReference type="Proteomes" id="UP000323257"/>
    </source>
</evidence>
<dbReference type="RefSeq" id="WP_187434020.1">
    <property type="nucleotide sequence ID" value="NZ_VNHS01000001.1"/>
</dbReference>
<feature type="compositionally biased region" description="Low complexity" evidence="1">
    <location>
        <begin position="48"/>
        <end position="59"/>
    </location>
</feature>
<accession>A0A5S5CJJ3</accession>
<keyword evidence="2" id="KW-0732">Signal</keyword>
<dbReference type="PROSITE" id="PS51257">
    <property type="entry name" value="PROKAR_LIPOPROTEIN"/>
    <property type="match status" value="1"/>
</dbReference>
<organism evidence="4 5">
    <name type="scientific">Paenibacillus methanolicus</name>
    <dbReference type="NCBI Taxonomy" id="582686"/>
    <lineage>
        <taxon>Bacteria</taxon>
        <taxon>Bacillati</taxon>
        <taxon>Bacillota</taxon>
        <taxon>Bacilli</taxon>
        <taxon>Bacillales</taxon>
        <taxon>Paenibacillaceae</taxon>
        <taxon>Paenibacillus</taxon>
    </lineage>
</organism>
<dbReference type="Proteomes" id="UP000323257">
    <property type="component" value="Unassembled WGS sequence"/>
</dbReference>
<feature type="signal peptide" evidence="2">
    <location>
        <begin position="1"/>
        <end position="29"/>
    </location>
</feature>
<evidence type="ECO:0000313" key="4">
    <source>
        <dbReference type="EMBL" id="TYP79862.1"/>
    </source>
</evidence>
<reference evidence="4 5" key="1">
    <citation type="submission" date="2019-07" db="EMBL/GenBank/DDBJ databases">
        <title>Genomic Encyclopedia of Type Strains, Phase III (KMG-III): the genomes of soil and plant-associated and newly described type strains.</title>
        <authorList>
            <person name="Whitman W."/>
        </authorList>
    </citation>
    <scope>NUCLEOTIDE SEQUENCE [LARGE SCALE GENOMIC DNA]</scope>
    <source>
        <strain evidence="4 5">BL24</strain>
    </source>
</reference>